<organism evidence="1 2">
    <name type="scientific">Streblomastix strix</name>
    <dbReference type="NCBI Taxonomy" id="222440"/>
    <lineage>
        <taxon>Eukaryota</taxon>
        <taxon>Metamonada</taxon>
        <taxon>Preaxostyla</taxon>
        <taxon>Oxymonadida</taxon>
        <taxon>Streblomastigidae</taxon>
        <taxon>Streblomastix</taxon>
    </lineage>
</organism>
<sequence length="126" mass="14150">MAANERLKKHEFCSSRKNVVVPTNSYGIRAAHAKLWHDFITVHTLDSSENTGSTGQLIDSCESIKSDTMIQSKEIVAYVESEMKKDDKPSVIVQHEYQKSLTQAGIQREKDKEQVANVAIQSQVQT</sequence>
<dbReference type="EMBL" id="SNRW01012437">
    <property type="protein sequence ID" value="KAA6373830.1"/>
    <property type="molecule type" value="Genomic_DNA"/>
</dbReference>
<comment type="caution">
    <text evidence="1">The sequence shown here is derived from an EMBL/GenBank/DDBJ whole genome shotgun (WGS) entry which is preliminary data.</text>
</comment>
<evidence type="ECO:0000313" key="2">
    <source>
        <dbReference type="Proteomes" id="UP000324800"/>
    </source>
</evidence>
<accession>A0A5J4UUH0</accession>
<dbReference type="Proteomes" id="UP000324800">
    <property type="component" value="Unassembled WGS sequence"/>
</dbReference>
<protein>
    <submittedName>
        <fullName evidence="1">Uncharacterized protein</fullName>
    </submittedName>
</protein>
<dbReference type="AlphaFoldDB" id="A0A5J4UUH0"/>
<name>A0A5J4UUH0_9EUKA</name>
<reference evidence="1 2" key="1">
    <citation type="submission" date="2019-03" db="EMBL/GenBank/DDBJ databases">
        <title>Single cell metagenomics reveals metabolic interactions within the superorganism composed of flagellate Streblomastix strix and complex community of Bacteroidetes bacteria on its surface.</title>
        <authorList>
            <person name="Treitli S.C."/>
            <person name="Kolisko M."/>
            <person name="Husnik F."/>
            <person name="Keeling P."/>
            <person name="Hampl V."/>
        </authorList>
    </citation>
    <scope>NUCLEOTIDE SEQUENCE [LARGE SCALE GENOMIC DNA]</scope>
    <source>
        <strain evidence="1">ST1C</strain>
    </source>
</reference>
<evidence type="ECO:0000313" key="1">
    <source>
        <dbReference type="EMBL" id="KAA6373830.1"/>
    </source>
</evidence>
<gene>
    <name evidence="1" type="ORF">EZS28_030642</name>
</gene>
<proteinExistence type="predicted"/>